<dbReference type="InterPro" id="IPR003111">
    <property type="entry name" value="Lon_prtase_N"/>
</dbReference>
<evidence type="ECO:0000313" key="9">
    <source>
        <dbReference type="Proteomes" id="UP001314229"/>
    </source>
</evidence>
<evidence type="ECO:0000256" key="3">
    <source>
        <dbReference type="ARBA" id="ARBA00022833"/>
    </source>
</evidence>
<sequence>METGVRSHQGELFVHPLSNPGAAGIFPEMLEVAEEASRAGDFNLAVEIYSSQLADLQQPDRGLCLRKADSLARAGRISEALDSYCLAASLGKLRPQELPLLVETIAHTLREKELGIAGTLNSQVKSSNGGDGVESDVECIEDEALDLFSCRLCKCLLHEPTTVECGHTFCKRCLEADSVKDCTHCKQKLNKNDILPNGRRINVVLSGLLDKLFATESKSRKYWMEAEVLWEKQSLADALEKYNAAVDLVPSSGRLLCQRAELHMEMRNFSQAVQDSSSVCRIKPLCTKAHYVKATALSKGGRNDEALQEYFLCLALKPDWTKVKLEAQKVLSELFHSVFENEDLPTPVHPLQGGLATRLIKPPALLRSLRPITQRTGSSSQNSEFSVTKSTPVDDTSSRLSALSPGKSDRPSGEGSTKTLSDVLAALPAPPGGIKRKHSGDGPLANLNTPSKLLRADGASSIPTATVCGGRVVPADLMDSGDLECSLCMRLFYEPVATPCGHTFCLKCLERCLDHNPNCPLCKENLSEYLATRGYNKTLLMEEVLQRYLGDELEERKKISEEEMKELSNLNQEVPIFVCTMAFPTIPCPLHVFEPRYRLMIRRSMETGTKQFGMCIADELKGFADYGCMLQVRDVKFFPDGRSVVDTIGVSRFKVLSHGQRDGYHTAKIEYLEDKKVEGEELVELLKLHDSVYEQANSWFTSLKDNMKSQILSHFGHLPSKDPDPPASPSGPAWCWWLLAVLPLENRAQLTILSMNSLKDRLIAIRRVLIFVTRKKPR</sequence>
<dbReference type="SMART" id="SM00184">
    <property type="entry name" value="RING"/>
    <property type="match status" value="2"/>
</dbReference>
<dbReference type="PROSITE" id="PS50089">
    <property type="entry name" value="ZF_RING_2"/>
    <property type="match status" value="2"/>
</dbReference>
<keyword evidence="2 4" id="KW-0863">Zinc-finger</keyword>
<evidence type="ECO:0000256" key="2">
    <source>
        <dbReference type="ARBA" id="ARBA00022771"/>
    </source>
</evidence>
<feature type="compositionally biased region" description="Polar residues" evidence="5">
    <location>
        <begin position="372"/>
        <end position="401"/>
    </location>
</feature>
<feature type="domain" description="RING-type" evidence="6">
    <location>
        <begin position="485"/>
        <end position="523"/>
    </location>
</feature>
<dbReference type="SUPFAM" id="SSF48452">
    <property type="entry name" value="TPR-like"/>
    <property type="match status" value="1"/>
</dbReference>
<dbReference type="PROSITE" id="PS00518">
    <property type="entry name" value="ZF_RING_1"/>
    <property type="match status" value="2"/>
</dbReference>
<dbReference type="InterPro" id="IPR001841">
    <property type="entry name" value="Znf_RING"/>
</dbReference>
<dbReference type="InterPro" id="IPR027370">
    <property type="entry name" value="Znf-RING_euk"/>
</dbReference>
<dbReference type="Pfam" id="PF13445">
    <property type="entry name" value="zf-RING_UBOX"/>
    <property type="match status" value="1"/>
</dbReference>
<dbReference type="PANTHER" id="PTHR23327:SF5">
    <property type="entry name" value="LON PEPTIDASE N-TERMINAL DOMAIN AND RING FINGER PROTEIN 2"/>
    <property type="match status" value="1"/>
</dbReference>
<keyword evidence="3" id="KW-0862">Zinc</keyword>
<dbReference type="Pfam" id="PF02190">
    <property type="entry name" value="LON_substr_bdg"/>
    <property type="match status" value="1"/>
</dbReference>
<reference evidence="8 9" key="1">
    <citation type="submission" date="2024-01" db="EMBL/GenBank/DDBJ databases">
        <authorList>
            <person name="Alioto T."/>
            <person name="Alioto T."/>
            <person name="Gomez Garrido J."/>
        </authorList>
    </citation>
    <scope>NUCLEOTIDE SEQUENCE [LARGE SCALE GENOMIC DNA]</scope>
</reference>
<name>A0AAV1P9K9_SCOSC</name>
<accession>A0AAV1P9K9</accession>
<dbReference type="PANTHER" id="PTHR23327">
    <property type="entry name" value="RING FINGER PROTEIN 127"/>
    <property type="match status" value="1"/>
</dbReference>
<keyword evidence="9" id="KW-1185">Reference proteome</keyword>
<dbReference type="Proteomes" id="UP001314229">
    <property type="component" value="Unassembled WGS sequence"/>
</dbReference>
<feature type="domain" description="Lon N-terminal" evidence="7">
    <location>
        <begin position="564"/>
        <end position="773"/>
    </location>
</feature>
<evidence type="ECO:0000256" key="4">
    <source>
        <dbReference type="PROSITE-ProRule" id="PRU00175"/>
    </source>
</evidence>
<dbReference type="InterPro" id="IPR019734">
    <property type="entry name" value="TPR_rpt"/>
</dbReference>
<dbReference type="GO" id="GO:0008270">
    <property type="term" value="F:zinc ion binding"/>
    <property type="evidence" value="ECO:0007669"/>
    <property type="project" value="UniProtKB-KW"/>
</dbReference>
<evidence type="ECO:0000259" key="6">
    <source>
        <dbReference type="PROSITE" id="PS50089"/>
    </source>
</evidence>
<feature type="region of interest" description="Disordered" evidence="5">
    <location>
        <begin position="372"/>
        <end position="418"/>
    </location>
</feature>
<dbReference type="InterPro" id="IPR017907">
    <property type="entry name" value="Znf_RING_CS"/>
</dbReference>
<dbReference type="Pfam" id="PF13923">
    <property type="entry name" value="zf-C3HC4_2"/>
    <property type="match status" value="1"/>
</dbReference>
<dbReference type="CDD" id="cd16514">
    <property type="entry name" value="RING-HC_LONFs_rpt2"/>
    <property type="match status" value="1"/>
</dbReference>
<keyword evidence="1" id="KW-0479">Metal-binding</keyword>
<dbReference type="PROSITE" id="PS51787">
    <property type="entry name" value="LON_N"/>
    <property type="match status" value="1"/>
</dbReference>
<dbReference type="Gene3D" id="3.30.40.10">
    <property type="entry name" value="Zinc/RING finger domain, C3HC4 (zinc finger)"/>
    <property type="match status" value="2"/>
</dbReference>
<dbReference type="SMART" id="SM00028">
    <property type="entry name" value="TPR"/>
    <property type="match status" value="3"/>
</dbReference>
<dbReference type="Gene3D" id="1.25.40.10">
    <property type="entry name" value="Tetratricopeptide repeat domain"/>
    <property type="match status" value="1"/>
</dbReference>
<proteinExistence type="predicted"/>
<dbReference type="SUPFAM" id="SSF88697">
    <property type="entry name" value="PUA domain-like"/>
    <property type="match status" value="1"/>
</dbReference>
<organism evidence="8 9">
    <name type="scientific">Scomber scombrus</name>
    <name type="common">Atlantic mackerel</name>
    <name type="synonym">Scomber vernalis</name>
    <dbReference type="NCBI Taxonomy" id="13677"/>
    <lineage>
        <taxon>Eukaryota</taxon>
        <taxon>Metazoa</taxon>
        <taxon>Chordata</taxon>
        <taxon>Craniata</taxon>
        <taxon>Vertebrata</taxon>
        <taxon>Euteleostomi</taxon>
        <taxon>Actinopterygii</taxon>
        <taxon>Neopterygii</taxon>
        <taxon>Teleostei</taxon>
        <taxon>Neoteleostei</taxon>
        <taxon>Acanthomorphata</taxon>
        <taxon>Pelagiaria</taxon>
        <taxon>Scombriformes</taxon>
        <taxon>Scombridae</taxon>
        <taxon>Scomber</taxon>
    </lineage>
</organism>
<dbReference type="EMBL" id="CAWUFR010000120">
    <property type="protein sequence ID" value="CAK6968542.1"/>
    <property type="molecule type" value="Genomic_DNA"/>
</dbReference>
<evidence type="ECO:0000259" key="7">
    <source>
        <dbReference type="PROSITE" id="PS51787"/>
    </source>
</evidence>
<dbReference type="SMART" id="SM00464">
    <property type="entry name" value="LON"/>
    <property type="match status" value="1"/>
</dbReference>
<evidence type="ECO:0000256" key="1">
    <source>
        <dbReference type="ARBA" id="ARBA00022723"/>
    </source>
</evidence>
<dbReference type="CDD" id="cd16513">
    <property type="entry name" value="RING-HC_LONFs_rpt1"/>
    <property type="match status" value="1"/>
</dbReference>
<feature type="domain" description="RING-type" evidence="6">
    <location>
        <begin position="150"/>
        <end position="186"/>
    </location>
</feature>
<evidence type="ECO:0000313" key="8">
    <source>
        <dbReference type="EMBL" id="CAK6968542.1"/>
    </source>
</evidence>
<protein>
    <submittedName>
        <fullName evidence="8">LON peptidase N-terminal domain and RING finger protein 2-like</fullName>
    </submittedName>
</protein>
<dbReference type="GO" id="GO:0061630">
    <property type="term" value="F:ubiquitin protein ligase activity"/>
    <property type="evidence" value="ECO:0007669"/>
    <property type="project" value="TreeGrafter"/>
</dbReference>
<dbReference type="InterPro" id="IPR046336">
    <property type="entry name" value="Lon_prtase_N_sf"/>
</dbReference>
<dbReference type="InterPro" id="IPR013083">
    <property type="entry name" value="Znf_RING/FYVE/PHD"/>
</dbReference>
<dbReference type="AlphaFoldDB" id="A0AAV1P9K9"/>
<dbReference type="GO" id="GO:0005737">
    <property type="term" value="C:cytoplasm"/>
    <property type="evidence" value="ECO:0007669"/>
    <property type="project" value="UniProtKB-ARBA"/>
</dbReference>
<gene>
    <name evidence="8" type="ORF">FSCOSCO3_A018116</name>
</gene>
<feature type="region of interest" description="Disordered" evidence="5">
    <location>
        <begin position="426"/>
        <end position="445"/>
    </location>
</feature>
<dbReference type="Gene3D" id="2.30.130.40">
    <property type="entry name" value="LON domain-like"/>
    <property type="match status" value="1"/>
</dbReference>
<comment type="caution">
    <text evidence="8">The sequence shown here is derived from an EMBL/GenBank/DDBJ whole genome shotgun (WGS) entry which is preliminary data.</text>
</comment>
<dbReference type="SUPFAM" id="SSF57850">
    <property type="entry name" value="RING/U-box"/>
    <property type="match status" value="1"/>
</dbReference>
<dbReference type="InterPro" id="IPR015947">
    <property type="entry name" value="PUA-like_sf"/>
</dbReference>
<evidence type="ECO:0000256" key="5">
    <source>
        <dbReference type="SAM" id="MobiDB-lite"/>
    </source>
</evidence>
<dbReference type="InterPro" id="IPR011990">
    <property type="entry name" value="TPR-like_helical_dom_sf"/>
</dbReference>